<gene>
    <name evidence="2" type="ORF">HS088_TW21G01680</name>
</gene>
<reference evidence="2 3" key="1">
    <citation type="journal article" date="2020" name="Nat. Commun.">
        <title>Genome of Tripterygium wilfordii and identification of cytochrome P450 involved in triptolide biosynthesis.</title>
        <authorList>
            <person name="Tu L."/>
            <person name="Su P."/>
            <person name="Zhang Z."/>
            <person name="Gao L."/>
            <person name="Wang J."/>
            <person name="Hu T."/>
            <person name="Zhou J."/>
            <person name="Zhang Y."/>
            <person name="Zhao Y."/>
            <person name="Liu Y."/>
            <person name="Song Y."/>
            <person name="Tong Y."/>
            <person name="Lu Y."/>
            <person name="Yang J."/>
            <person name="Xu C."/>
            <person name="Jia M."/>
            <person name="Peters R.J."/>
            <person name="Huang L."/>
            <person name="Gao W."/>
        </authorList>
    </citation>
    <scope>NUCLEOTIDE SEQUENCE [LARGE SCALE GENOMIC DNA]</scope>
    <source>
        <strain evidence="3">cv. XIE 37</strain>
        <tissue evidence="2">Leaf</tissue>
    </source>
</reference>
<proteinExistence type="predicted"/>
<evidence type="ECO:0000313" key="2">
    <source>
        <dbReference type="EMBL" id="KAF5729513.1"/>
    </source>
</evidence>
<keyword evidence="3" id="KW-1185">Reference proteome</keyword>
<dbReference type="Proteomes" id="UP000593562">
    <property type="component" value="Unassembled WGS sequence"/>
</dbReference>
<feature type="compositionally biased region" description="Basic and acidic residues" evidence="1">
    <location>
        <begin position="1"/>
        <end position="12"/>
    </location>
</feature>
<dbReference type="InParanoid" id="A0A7J7C5U0"/>
<protein>
    <submittedName>
        <fullName evidence="2">Uncharacterized protein</fullName>
    </submittedName>
</protein>
<sequence length="67" mass="7349">MPPRMELSEIKKRQSKRSPRPMFLVAEVSGDDGGAGRVNSGLLGPWRHRSLLLTVLAKASHGCIPRV</sequence>
<evidence type="ECO:0000256" key="1">
    <source>
        <dbReference type="SAM" id="MobiDB-lite"/>
    </source>
</evidence>
<dbReference type="EMBL" id="JAAARO010000021">
    <property type="protein sequence ID" value="KAF5729513.1"/>
    <property type="molecule type" value="Genomic_DNA"/>
</dbReference>
<accession>A0A7J7C5U0</accession>
<feature type="region of interest" description="Disordered" evidence="1">
    <location>
        <begin position="1"/>
        <end position="22"/>
    </location>
</feature>
<dbReference type="AlphaFoldDB" id="A0A7J7C5U0"/>
<comment type="caution">
    <text evidence="2">The sequence shown here is derived from an EMBL/GenBank/DDBJ whole genome shotgun (WGS) entry which is preliminary data.</text>
</comment>
<organism evidence="2 3">
    <name type="scientific">Tripterygium wilfordii</name>
    <name type="common">Thunder God vine</name>
    <dbReference type="NCBI Taxonomy" id="458696"/>
    <lineage>
        <taxon>Eukaryota</taxon>
        <taxon>Viridiplantae</taxon>
        <taxon>Streptophyta</taxon>
        <taxon>Embryophyta</taxon>
        <taxon>Tracheophyta</taxon>
        <taxon>Spermatophyta</taxon>
        <taxon>Magnoliopsida</taxon>
        <taxon>eudicotyledons</taxon>
        <taxon>Gunneridae</taxon>
        <taxon>Pentapetalae</taxon>
        <taxon>rosids</taxon>
        <taxon>fabids</taxon>
        <taxon>Celastrales</taxon>
        <taxon>Celastraceae</taxon>
        <taxon>Tripterygium</taxon>
    </lineage>
</organism>
<evidence type="ECO:0000313" key="3">
    <source>
        <dbReference type="Proteomes" id="UP000593562"/>
    </source>
</evidence>
<name>A0A7J7C5U0_TRIWF</name>